<dbReference type="InterPro" id="IPR019317">
    <property type="entry name" value="BRI3"/>
</dbReference>
<keyword evidence="5 13" id="KW-0812">Transmembrane</keyword>
<dbReference type="AlphaFoldDB" id="A0A914ARL7"/>
<keyword evidence="7 13" id="KW-0472">Membrane</keyword>
<comment type="similarity">
    <text evidence="3">Belongs to the BRI3 family.</text>
</comment>
<evidence type="ECO:0000313" key="15">
    <source>
        <dbReference type="Proteomes" id="UP000887568"/>
    </source>
</evidence>
<comment type="subunit">
    <text evidence="11">Interacts with BRI3BP. Interacts with MGAT1 and IFITM3.</text>
</comment>
<evidence type="ECO:0000256" key="12">
    <source>
        <dbReference type="SAM" id="MobiDB-lite"/>
    </source>
</evidence>
<evidence type="ECO:0000256" key="8">
    <source>
        <dbReference type="ARBA" id="ARBA00023228"/>
    </source>
</evidence>
<dbReference type="PANTHER" id="PTHR13551">
    <property type="entry name" value="BRAIN PROTEIN I3"/>
    <property type="match status" value="1"/>
</dbReference>
<evidence type="ECO:0000256" key="10">
    <source>
        <dbReference type="ARBA" id="ARBA00035449"/>
    </source>
</evidence>
<dbReference type="GO" id="GO:0005765">
    <property type="term" value="C:lysosomal membrane"/>
    <property type="evidence" value="ECO:0007669"/>
    <property type="project" value="UniProtKB-SubCell"/>
</dbReference>
<feature type="compositionally biased region" description="Pro residues" evidence="12">
    <location>
        <begin position="39"/>
        <end position="49"/>
    </location>
</feature>
<evidence type="ECO:0000256" key="13">
    <source>
        <dbReference type="SAM" id="Phobius"/>
    </source>
</evidence>
<evidence type="ECO:0000256" key="6">
    <source>
        <dbReference type="ARBA" id="ARBA00022989"/>
    </source>
</evidence>
<evidence type="ECO:0000256" key="4">
    <source>
        <dbReference type="ARBA" id="ARBA00022490"/>
    </source>
</evidence>
<evidence type="ECO:0000256" key="5">
    <source>
        <dbReference type="ARBA" id="ARBA00022692"/>
    </source>
</evidence>
<evidence type="ECO:0000256" key="2">
    <source>
        <dbReference type="ARBA" id="ARBA00004556"/>
    </source>
</evidence>
<evidence type="ECO:0000256" key="7">
    <source>
        <dbReference type="ARBA" id="ARBA00023136"/>
    </source>
</evidence>
<comment type="subcellular location">
    <subcellularLocation>
        <location evidence="2">Cytoplasm</location>
        <location evidence="2">Perinuclear region</location>
    </subcellularLocation>
    <subcellularLocation>
        <location evidence="1">Lysosome membrane</location>
        <topology evidence="1">Multi-pass membrane protein</topology>
    </subcellularLocation>
</comment>
<evidence type="ECO:0000256" key="11">
    <source>
        <dbReference type="ARBA" id="ARBA00046593"/>
    </source>
</evidence>
<feature type="compositionally biased region" description="Low complexity" evidence="12">
    <location>
        <begin position="28"/>
        <end position="38"/>
    </location>
</feature>
<proteinExistence type="inferred from homology"/>
<dbReference type="Pfam" id="PF10164">
    <property type="entry name" value="BRI3"/>
    <property type="match status" value="1"/>
</dbReference>
<keyword evidence="8" id="KW-0458">Lysosome</keyword>
<organism evidence="14 15">
    <name type="scientific">Patiria miniata</name>
    <name type="common">Bat star</name>
    <name type="synonym">Asterina miniata</name>
    <dbReference type="NCBI Taxonomy" id="46514"/>
    <lineage>
        <taxon>Eukaryota</taxon>
        <taxon>Metazoa</taxon>
        <taxon>Echinodermata</taxon>
        <taxon>Eleutherozoa</taxon>
        <taxon>Asterozoa</taxon>
        <taxon>Asteroidea</taxon>
        <taxon>Valvatacea</taxon>
        <taxon>Valvatida</taxon>
        <taxon>Asterinidae</taxon>
        <taxon>Patiria</taxon>
    </lineage>
</organism>
<keyword evidence="4" id="KW-0963">Cytoplasm</keyword>
<dbReference type="GeneID" id="119736149"/>
<feature type="region of interest" description="Disordered" evidence="12">
    <location>
        <begin position="1"/>
        <end position="52"/>
    </location>
</feature>
<dbReference type="Proteomes" id="UP000887568">
    <property type="component" value="Unplaced"/>
</dbReference>
<dbReference type="RefSeq" id="XP_038066089.1">
    <property type="nucleotide sequence ID" value="XM_038210161.1"/>
</dbReference>
<dbReference type="EnsemblMetazoa" id="XM_038210161.1">
    <property type="protein sequence ID" value="XP_038066089.1"/>
    <property type="gene ID" value="LOC119736149"/>
</dbReference>
<dbReference type="GO" id="GO:0048471">
    <property type="term" value="C:perinuclear region of cytoplasm"/>
    <property type="evidence" value="ECO:0007669"/>
    <property type="project" value="UniProtKB-SubCell"/>
</dbReference>
<name>A0A914ARL7_PATMI</name>
<reference evidence="14" key="1">
    <citation type="submission" date="2022-11" db="UniProtKB">
        <authorList>
            <consortium name="EnsemblMetazoa"/>
        </authorList>
    </citation>
    <scope>IDENTIFICATION</scope>
</reference>
<keyword evidence="15" id="KW-1185">Reference proteome</keyword>
<keyword evidence="6 13" id="KW-1133">Transmembrane helix</keyword>
<protein>
    <recommendedName>
        <fullName evidence="9">Membrane protein BRI3</fullName>
    </recommendedName>
    <alternativeName>
        <fullName evidence="10">Brain protein I3</fullName>
    </alternativeName>
</protein>
<evidence type="ECO:0000313" key="14">
    <source>
        <dbReference type="EnsemblMetazoa" id="XP_038066089.1"/>
    </source>
</evidence>
<evidence type="ECO:0000256" key="3">
    <source>
        <dbReference type="ARBA" id="ARBA00008090"/>
    </source>
</evidence>
<evidence type="ECO:0000256" key="1">
    <source>
        <dbReference type="ARBA" id="ARBA00004155"/>
    </source>
</evidence>
<evidence type="ECO:0000256" key="9">
    <source>
        <dbReference type="ARBA" id="ARBA00035284"/>
    </source>
</evidence>
<accession>A0A914ARL7</accession>
<dbReference type="PANTHER" id="PTHR13551:SF1">
    <property type="entry name" value="MEMBRANE PROTEIN BRI3"/>
    <property type="match status" value="1"/>
</dbReference>
<sequence length="119" mass="13255">MSTYTARPFYDEMESPPANDHTKQLAHPPGYQSYQDGYPPQPQPQPMQQPPMVQVTVPAQTTSQIEGDCPVCHIGNVRRRCRCSPLAILLAILLLPLGLIFCSWSTERVCSHCGARFGK</sequence>
<feature type="transmembrane region" description="Helical" evidence="13">
    <location>
        <begin position="86"/>
        <end position="106"/>
    </location>
</feature>